<protein>
    <submittedName>
        <fullName evidence="1">Uncharacterized protein</fullName>
    </submittedName>
</protein>
<dbReference type="VEuPathDB" id="FungiDB:F9C07_5172"/>
<keyword evidence="2" id="KW-1185">Reference proteome</keyword>
<sequence>MEKQVRKDRQSLKPYIVEMLPLIRRGRIRVYDSCSTCRWGSLGLVCNPFTLASSDVSILNSPICMLNLGLDRPSSGGQCGPIYTLSWAEYISGGASRICPPATAVKTHWPAGCDQRKVTWVIHLGWTCSSHRRASNNVDKFFATMVNIITQSTAHHARYRAMDGCR</sequence>
<dbReference type="EMBL" id="CP044617">
    <property type="protein sequence ID" value="QRD91120.1"/>
    <property type="molecule type" value="Genomic_DNA"/>
</dbReference>
<reference evidence="2" key="1">
    <citation type="journal article" date="2021" name="G3 (Bethesda)">
        <title>Chromosome assembled and annotated genome sequence of Aspergillus flavus NRRL 3357.</title>
        <authorList>
            <person name="Skerker J.M."/>
            <person name="Pianalto K.M."/>
            <person name="Mondo S.J."/>
            <person name="Yang K."/>
            <person name="Arkin A.P."/>
            <person name="Keller N.P."/>
            <person name="Grigoriev I.V."/>
            <person name="Louise Glass N.L."/>
        </authorList>
    </citation>
    <scope>NUCLEOTIDE SEQUENCE [LARGE SCALE GENOMIC DNA]</scope>
    <source>
        <strain evidence="2">ATCC 200026 / FGSC A1120 / IAM 13836 / NRRL 3357 / JCM 12722 / SRRC 167</strain>
    </source>
</reference>
<accession>A0A7U2R1N1</accession>
<name>A0A7U2R1N1_ASPFN</name>
<evidence type="ECO:0000313" key="1">
    <source>
        <dbReference type="EMBL" id="QRD91120.1"/>
    </source>
</evidence>
<gene>
    <name evidence="1" type="ORF">F9C07_5172</name>
</gene>
<dbReference type="AlphaFoldDB" id="A0A7U2R1N1"/>
<evidence type="ECO:0000313" key="2">
    <source>
        <dbReference type="Proteomes" id="UP000596276"/>
    </source>
</evidence>
<dbReference type="Proteomes" id="UP000596276">
    <property type="component" value="Chromosome 7"/>
</dbReference>
<organism evidence="1 2">
    <name type="scientific">Aspergillus flavus (strain ATCC 200026 / FGSC A1120 / IAM 13836 / NRRL 3357 / JCM 12722 / SRRC 167)</name>
    <dbReference type="NCBI Taxonomy" id="332952"/>
    <lineage>
        <taxon>Eukaryota</taxon>
        <taxon>Fungi</taxon>
        <taxon>Dikarya</taxon>
        <taxon>Ascomycota</taxon>
        <taxon>Pezizomycotina</taxon>
        <taxon>Eurotiomycetes</taxon>
        <taxon>Eurotiomycetidae</taxon>
        <taxon>Eurotiales</taxon>
        <taxon>Aspergillaceae</taxon>
        <taxon>Aspergillus</taxon>
        <taxon>Aspergillus subgen. Circumdati</taxon>
    </lineage>
</organism>
<proteinExistence type="predicted"/>